<name>D6Z5M0_DESAT</name>
<gene>
    <name evidence="3" type="ordered locus">DaAHT2_2086</name>
</gene>
<reference evidence="4" key="1">
    <citation type="submission" date="2010-02" db="EMBL/GenBank/DDBJ databases">
        <title>Complete sequence of Desulfurivibrio alkaliphilus AHT2.</title>
        <authorList>
            <consortium name="US DOE Joint Genome Institute"/>
            <person name="Pitluck S."/>
            <person name="Chertkov O."/>
            <person name="Detter J.C."/>
            <person name="Han C."/>
            <person name="Tapia R."/>
            <person name="Larimer F."/>
            <person name="Land M."/>
            <person name="Hauser L."/>
            <person name="Kyrpides N."/>
            <person name="Mikhailova N."/>
            <person name="Sorokin D.Y."/>
            <person name="Muyzer G."/>
            <person name="Woyke T."/>
        </authorList>
    </citation>
    <scope>NUCLEOTIDE SEQUENCE [LARGE SCALE GENOMIC DNA]</scope>
    <source>
        <strain evidence="4">DSM 19089 / UNIQEM U267 / AHT2</strain>
    </source>
</reference>
<protein>
    <recommendedName>
        <fullName evidence="5">Lipoprotein</fullName>
    </recommendedName>
</protein>
<sequence length="513" mass="54456">MKKLFWVVLVSAFFLLTACSGDSGSGSGGGGGGENGSTEASAGDFAGTWNGNLTLTVTGNPDDSDNGTESLVFVLAEEAGGVSGTIFEDGSISGAITSGVYNFTIISNSTNSDCVNFHVTGQGTLNSARDTLTLNAAGNVCGEGGGKLAEITGVFTKKSAKTVELIGFGPIRVGDTWVEYRYFDPAYVGMCHTFTSLSHAEFQYGDMDESVSIGFEIIGGELWFRTAEEGKSGDQKAILLQTGTDQIDVRRVWYEYGNSIVDDDDYNRYWKKMTCPHDNDTGSSAALIGTWFHAATASSSNQTLTLTDITWENYDAAWGGCIEGGTYTYTDTAITFTFDANGGCDGTPANSTIIVDYTVTATALSVYDPASGILLVDYVKQSGSSGSSGATTTDSPEIPVFTFPAPGQIISSTDYVTWDNSSSYSNVVVYAYNQACSSQWIGCMGDGCTDGWNPIENNSPSGFGSNEWNIKIISYYGEIKPWSWDNVCPTPPDLFSPSAMTSGWSSPLTFTVQ</sequence>
<dbReference type="HOGENOM" id="CLU_530739_0_0_7"/>
<dbReference type="PROSITE" id="PS51257">
    <property type="entry name" value="PROKAR_LIPOPROTEIN"/>
    <property type="match status" value="1"/>
</dbReference>
<feature type="compositionally biased region" description="Gly residues" evidence="1">
    <location>
        <begin position="23"/>
        <end position="35"/>
    </location>
</feature>
<keyword evidence="4" id="KW-1185">Reference proteome</keyword>
<feature type="chain" id="PRO_5003091358" description="Lipoprotein" evidence="2">
    <location>
        <begin position="21"/>
        <end position="513"/>
    </location>
</feature>
<dbReference type="RefSeq" id="WP_013164274.1">
    <property type="nucleotide sequence ID" value="NC_014216.1"/>
</dbReference>
<keyword evidence="2" id="KW-0732">Signal</keyword>
<dbReference type="EMBL" id="CP001940">
    <property type="protein sequence ID" value="ADH86757.1"/>
    <property type="molecule type" value="Genomic_DNA"/>
</dbReference>
<evidence type="ECO:0008006" key="5">
    <source>
        <dbReference type="Google" id="ProtNLM"/>
    </source>
</evidence>
<dbReference type="Proteomes" id="UP000001508">
    <property type="component" value="Chromosome"/>
</dbReference>
<evidence type="ECO:0000313" key="4">
    <source>
        <dbReference type="Proteomes" id="UP000001508"/>
    </source>
</evidence>
<organism evidence="3 4">
    <name type="scientific">Desulfurivibrio alkaliphilus (strain DSM 19089 / UNIQEM U267 / AHT2)</name>
    <dbReference type="NCBI Taxonomy" id="589865"/>
    <lineage>
        <taxon>Bacteria</taxon>
        <taxon>Pseudomonadati</taxon>
        <taxon>Thermodesulfobacteriota</taxon>
        <taxon>Desulfobulbia</taxon>
        <taxon>Desulfobulbales</taxon>
        <taxon>Desulfobulbaceae</taxon>
        <taxon>Desulfurivibrio</taxon>
    </lineage>
</organism>
<dbReference type="KEGG" id="dak:DaAHT2_2086"/>
<evidence type="ECO:0000256" key="2">
    <source>
        <dbReference type="SAM" id="SignalP"/>
    </source>
</evidence>
<dbReference type="AlphaFoldDB" id="D6Z5M0"/>
<dbReference type="OrthoDB" id="239259at68525"/>
<feature type="region of interest" description="Disordered" evidence="1">
    <location>
        <begin position="23"/>
        <end position="43"/>
    </location>
</feature>
<feature type="signal peptide" evidence="2">
    <location>
        <begin position="1"/>
        <end position="20"/>
    </location>
</feature>
<dbReference type="InParanoid" id="D6Z5M0"/>
<proteinExistence type="predicted"/>
<evidence type="ECO:0000256" key="1">
    <source>
        <dbReference type="SAM" id="MobiDB-lite"/>
    </source>
</evidence>
<accession>D6Z5M0</accession>
<evidence type="ECO:0000313" key="3">
    <source>
        <dbReference type="EMBL" id="ADH86757.1"/>
    </source>
</evidence>